<evidence type="ECO:0000256" key="3">
    <source>
        <dbReference type="ARBA" id="ARBA00022630"/>
    </source>
</evidence>
<comment type="cofactor">
    <cofactor evidence="1">
        <name>FAD</name>
        <dbReference type="ChEBI" id="CHEBI:57692"/>
    </cofactor>
</comment>
<dbReference type="InterPro" id="IPR020946">
    <property type="entry name" value="Flavin_mOase-like"/>
</dbReference>
<dbReference type="Pfam" id="PF00743">
    <property type="entry name" value="FMO-like"/>
    <property type="match status" value="2"/>
</dbReference>
<reference evidence="8 9" key="1">
    <citation type="submission" date="2016-05" db="EMBL/GenBank/DDBJ databases">
        <title>Comparative analysis of secretome profiles of manganese(II)-oxidizing ascomycete fungi.</title>
        <authorList>
            <consortium name="DOE Joint Genome Institute"/>
            <person name="Zeiner C.A."/>
            <person name="Purvine S.O."/>
            <person name="Zink E.M."/>
            <person name="Wu S."/>
            <person name="Pasa-Tolic L."/>
            <person name="Chaput D.L."/>
            <person name="Haridas S."/>
            <person name="Grigoriev I.V."/>
            <person name="Santelli C.M."/>
            <person name="Hansel C.M."/>
        </authorList>
    </citation>
    <scope>NUCLEOTIDE SEQUENCE [LARGE SCALE GENOMIC DNA]</scope>
    <source>
        <strain evidence="8 9">AP3s5-JAC2a</strain>
    </source>
</reference>
<keyword evidence="5" id="KW-0521">NADP</keyword>
<dbReference type="Gene3D" id="3.50.50.60">
    <property type="entry name" value="FAD/NAD(P)-binding domain"/>
    <property type="match status" value="2"/>
</dbReference>
<dbReference type="GO" id="GO:0050661">
    <property type="term" value="F:NADP binding"/>
    <property type="evidence" value="ECO:0007669"/>
    <property type="project" value="InterPro"/>
</dbReference>
<dbReference type="InterPro" id="IPR036188">
    <property type="entry name" value="FAD/NAD-bd_sf"/>
</dbReference>
<name>A0A177CIG8_9PLEO</name>
<keyword evidence="6" id="KW-0560">Oxidoreductase</keyword>
<evidence type="ECO:0000256" key="2">
    <source>
        <dbReference type="ARBA" id="ARBA00009183"/>
    </source>
</evidence>
<dbReference type="PIRSF" id="PIRSF000332">
    <property type="entry name" value="FMO"/>
    <property type="match status" value="1"/>
</dbReference>
<keyword evidence="7 8" id="KW-0503">Monooxygenase</keyword>
<evidence type="ECO:0000256" key="5">
    <source>
        <dbReference type="ARBA" id="ARBA00022857"/>
    </source>
</evidence>
<comment type="similarity">
    <text evidence="2">Belongs to the FMO family.</text>
</comment>
<evidence type="ECO:0000256" key="6">
    <source>
        <dbReference type="ARBA" id="ARBA00023002"/>
    </source>
</evidence>
<organism evidence="8 9">
    <name type="scientific">Paraphaeosphaeria sporulosa</name>
    <dbReference type="NCBI Taxonomy" id="1460663"/>
    <lineage>
        <taxon>Eukaryota</taxon>
        <taxon>Fungi</taxon>
        <taxon>Dikarya</taxon>
        <taxon>Ascomycota</taxon>
        <taxon>Pezizomycotina</taxon>
        <taxon>Dothideomycetes</taxon>
        <taxon>Pleosporomycetidae</taxon>
        <taxon>Pleosporales</taxon>
        <taxon>Massarineae</taxon>
        <taxon>Didymosphaeriaceae</taxon>
        <taxon>Paraphaeosphaeria</taxon>
    </lineage>
</organism>
<dbReference type="OrthoDB" id="66881at2759"/>
<accession>A0A177CIG8</accession>
<evidence type="ECO:0000313" key="9">
    <source>
        <dbReference type="Proteomes" id="UP000077069"/>
    </source>
</evidence>
<dbReference type="PRINTS" id="PR00370">
    <property type="entry name" value="FMOXYGENASE"/>
</dbReference>
<dbReference type="RefSeq" id="XP_018037023.1">
    <property type="nucleotide sequence ID" value="XM_018174213.1"/>
</dbReference>
<dbReference type="PANTHER" id="PTHR23023">
    <property type="entry name" value="DIMETHYLANILINE MONOOXYGENASE"/>
    <property type="match status" value="1"/>
</dbReference>
<evidence type="ECO:0000256" key="4">
    <source>
        <dbReference type="ARBA" id="ARBA00022827"/>
    </source>
</evidence>
<dbReference type="SUPFAM" id="SSF51905">
    <property type="entry name" value="FAD/NAD(P)-binding domain"/>
    <property type="match status" value="2"/>
</dbReference>
<dbReference type="GO" id="GO:0004499">
    <property type="term" value="F:N,N-dimethylaniline monooxygenase activity"/>
    <property type="evidence" value="ECO:0007669"/>
    <property type="project" value="InterPro"/>
</dbReference>
<dbReference type="Proteomes" id="UP000077069">
    <property type="component" value="Unassembled WGS sequence"/>
</dbReference>
<dbReference type="AlphaFoldDB" id="A0A177CIG8"/>
<keyword evidence="4" id="KW-0274">FAD</keyword>
<sequence>METVTYIRSVAVIGAGPAGTAAVKYLKAENCFDRIAAFEQRDEVGGVWNFTGNVSQQYQSDLTIPRTKPAESVERPVSVRTPSGLMTHLFPSPIYDALETNIPHTLMGFTDKPFPKDCPLFPPFGTVKQYLEEYADDIRTHIRLASQVEQVRISTSDDAHKPQWNLSYTDLSSGRKCEECFDAVVCASGHYSDPYIPNIPGISEFDAAHPGVISHSKYYRNPRPYSDKKVIIVGNSASGIDISRQICAFTAHVIVSEKEKSTTLHSDSGSIMYRPEIAEFIAENRTLRFVNGEEEIEVDHIIFCTGYQYSFPFLRDLHQPVATTGERTSHVYQHIFYYPRPTLAFLTLPQRIVPFPIAEAQAAYIARVFSGRLTLPTFAEMKAWERGVLQTKDSKAFHNLGYPEDVDYINTLYHISMSARVCETRGAGKTPPFWDEEKRWTRQQFPMIKQAALKLGENRCDVRCMRDLGFDFEAWKREEHLKQKVGP</sequence>
<dbReference type="FunFam" id="3.50.50.60:FF:000138">
    <property type="entry name" value="Flavin-containing monooxygenase"/>
    <property type="match status" value="1"/>
</dbReference>
<proteinExistence type="inferred from homology"/>
<dbReference type="InParanoid" id="A0A177CIG8"/>
<dbReference type="GeneID" id="28757699"/>
<evidence type="ECO:0000256" key="1">
    <source>
        <dbReference type="ARBA" id="ARBA00001974"/>
    </source>
</evidence>
<dbReference type="EMBL" id="KV441551">
    <property type="protein sequence ID" value="OAG06658.1"/>
    <property type="molecule type" value="Genomic_DNA"/>
</dbReference>
<dbReference type="InterPro" id="IPR050346">
    <property type="entry name" value="FMO-like"/>
</dbReference>
<dbReference type="GO" id="GO:0050660">
    <property type="term" value="F:flavin adenine dinucleotide binding"/>
    <property type="evidence" value="ECO:0007669"/>
    <property type="project" value="InterPro"/>
</dbReference>
<dbReference type="FunCoup" id="A0A177CIG8">
    <property type="interactions" value="631"/>
</dbReference>
<keyword evidence="3" id="KW-0285">Flavoprotein</keyword>
<evidence type="ECO:0000256" key="7">
    <source>
        <dbReference type="ARBA" id="ARBA00023033"/>
    </source>
</evidence>
<gene>
    <name evidence="8" type="ORF">CC84DRAFT_1087739</name>
</gene>
<dbReference type="InterPro" id="IPR000960">
    <property type="entry name" value="Flavin_mOase"/>
</dbReference>
<protein>
    <submittedName>
        <fullName evidence="8">Thiol-specific monooxygenase</fullName>
    </submittedName>
</protein>
<keyword evidence="9" id="KW-1185">Reference proteome</keyword>
<evidence type="ECO:0000313" key="8">
    <source>
        <dbReference type="EMBL" id="OAG06658.1"/>
    </source>
</evidence>